<protein>
    <submittedName>
        <fullName evidence="1">RH6</fullName>
    </submittedName>
</protein>
<keyword evidence="2" id="KW-1185">Reference proteome</keyword>
<reference evidence="1 2" key="1">
    <citation type="submission" date="2011-12" db="EMBL/GenBank/DDBJ databases">
        <title>Genome analysis of Bovine adenovirus 6 reveals a need to establish a new species: Bovine adenovirus E.</title>
        <authorList>
            <person name="Erdei N."/>
            <person name="Szathmary R."/>
            <person name="Harrach B."/>
            <person name="Benko M."/>
        </authorList>
    </citation>
    <scope>NUCLEOTIDE SEQUENCE [LARGE SCALE GENOMIC DNA]</scope>
    <source>
        <strain evidence="1">671130</strain>
    </source>
</reference>
<dbReference type="OrthoDB" id="20302at10239"/>
<dbReference type="Proteomes" id="UP000108614">
    <property type="component" value="Segment"/>
</dbReference>
<dbReference type="RefSeq" id="YP_007347018.1">
    <property type="nucleotide sequence ID" value="NC_020074.1"/>
</dbReference>
<organism evidence="1 2">
    <name type="scientific">Bovine adenovirus 6</name>
    <dbReference type="NCBI Taxonomy" id="111167"/>
    <lineage>
        <taxon>Viruses</taxon>
        <taxon>Varidnaviria</taxon>
        <taxon>Bamfordvirae</taxon>
        <taxon>Preplasmiviricota</taxon>
        <taxon>Polisuviricotina</taxon>
        <taxon>Pharingeaviricetes</taxon>
        <taxon>Rowavirales</taxon>
        <taxon>Adenoviridae</taxon>
        <taxon>Barthadenovirus</taxon>
        <taxon>Barthadenovirus bossextum</taxon>
        <taxon>Bovine atadenovirus E</taxon>
    </lineage>
</organism>
<evidence type="ECO:0000313" key="1">
    <source>
        <dbReference type="EMBL" id="AFV70654.1"/>
    </source>
</evidence>
<accession>K9MME8</accession>
<sequence length="116" mass="13924">MDLFHILKRPSFLRKYLQKFEKILCVELIKLLTERLHAKYQPLILPSSWCLFRDYLPSGHCCACLTHPYILLYHPSRVNCFCVDHRQFWKLNMIVWNKECELESCDNSWPKCGCSK</sequence>
<evidence type="ECO:0000313" key="2">
    <source>
        <dbReference type="Proteomes" id="UP000108614"/>
    </source>
</evidence>
<proteinExistence type="predicted"/>
<dbReference type="EMBL" id="JQ345700">
    <property type="protein sequence ID" value="AFV70654.1"/>
    <property type="molecule type" value="Genomic_DNA"/>
</dbReference>
<dbReference type="KEGG" id="vg:14443573"/>
<dbReference type="GeneID" id="14443573"/>
<name>K9MME8_9ADEN</name>